<evidence type="ECO:0000259" key="2">
    <source>
        <dbReference type="PROSITE" id="PS50835"/>
    </source>
</evidence>
<dbReference type="Pfam" id="PF07679">
    <property type="entry name" value="I-set"/>
    <property type="match status" value="1"/>
</dbReference>
<dbReference type="Proteomes" id="UP001266305">
    <property type="component" value="Unassembled WGS sequence"/>
</dbReference>
<gene>
    <name evidence="3" type="ORF">P7K49_016316</name>
</gene>
<comment type="caution">
    <text evidence="3">The sequence shown here is derived from an EMBL/GenBank/DDBJ whole genome shotgun (WGS) entry which is preliminary data.</text>
</comment>
<name>A0ABQ9VBP9_SAGOE</name>
<dbReference type="InterPro" id="IPR007110">
    <property type="entry name" value="Ig-like_dom"/>
</dbReference>
<dbReference type="InterPro" id="IPR013098">
    <property type="entry name" value="Ig_I-set"/>
</dbReference>
<dbReference type="PROSITE" id="PS50835">
    <property type="entry name" value="IG_LIKE"/>
    <property type="match status" value="1"/>
</dbReference>
<dbReference type="Gene3D" id="2.60.40.10">
    <property type="entry name" value="Immunoglobulins"/>
    <property type="match status" value="1"/>
</dbReference>
<keyword evidence="1" id="KW-0812">Transmembrane</keyword>
<reference evidence="3 4" key="1">
    <citation type="submission" date="2023-05" db="EMBL/GenBank/DDBJ databases">
        <title>B98-5 Cell Line De Novo Hybrid Assembly: An Optical Mapping Approach.</title>
        <authorList>
            <person name="Kananen K."/>
            <person name="Auerbach J.A."/>
            <person name="Kautto E."/>
            <person name="Blachly J.S."/>
        </authorList>
    </citation>
    <scope>NUCLEOTIDE SEQUENCE [LARGE SCALE GENOMIC DNA]</scope>
    <source>
        <strain evidence="3">B95-8</strain>
        <tissue evidence="3">Cell line</tissue>
    </source>
</reference>
<keyword evidence="1" id="KW-1133">Transmembrane helix</keyword>
<dbReference type="SUPFAM" id="SSF48726">
    <property type="entry name" value="Immunoglobulin"/>
    <property type="match status" value="1"/>
</dbReference>
<dbReference type="EMBL" id="JASSZA010000007">
    <property type="protein sequence ID" value="KAK2106802.1"/>
    <property type="molecule type" value="Genomic_DNA"/>
</dbReference>
<feature type="domain" description="Ig-like" evidence="2">
    <location>
        <begin position="1"/>
        <end position="69"/>
    </location>
</feature>
<dbReference type="InterPro" id="IPR036179">
    <property type="entry name" value="Ig-like_dom_sf"/>
</dbReference>
<evidence type="ECO:0000256" key="1">
    <source>
        <dbReference type="SAM" id="Phobius"/>
    </source>
</evidence>
<accession>A0ABQ9VBP9</accession>
<sequence>MSTVWRKDSEILYDVDIENFVRYRQQAGEALEYTSILHLFNVNFTDEGKYQCIVTNHFGSNYSQKAKLTSSIGHEDDGWTTVGIVIIVVVCCVVGTSLIWVIVIYHMRRKNEDYSITNTGE</sequence>
<keyword evidence="4" id="KW-1185">Reference proteome</keyword>
<evidence type="ECO:0000313" key="4">
    <source>
        <dbReference type="Proteomes" id="UP001266305"/>
    </source>
</evidence>
<feature type="transmembrane region" description="Helical" evidence="1">
    <location>
        <begin position="82"/>
        <end position="105"/>
    </location>
</feature>
<keyword evidence="1" id="KW-0472">Membrane</keyword>
<dbReference type="InterPro" id="IPR013783">
    <property type="entry name" value="Ig-like_fold"/>
</dbReference>
<organism evidence="3 4">
    <name type="scientific">Saguinus oedipus</name>
    <name type="common">Cotton-top tamarin</name>
    <name type="synonym">Oedipomidas oedipus</name>
    <dbReference type="NCBI Taxonomy" id="9490"/>
    <lineage>
        <taxon>Eukaryota</taxon>
        <taxon>Metazoa</taxon>
        <taxon>Chordata</taxon>
        <taxon>Craniata</taxon>
        <taxon>Vertebrata</taxon>
        <taxon>Euteleostomi</taxon>
        <taxon>Mammalia</taxon>
        <taxon>Eutheria</taxon>
        <taxon>Euarchontoglires</taxon>
        <taxon>Primates</taxon>
        <taxon>Haplorrhini</taxon>
        <taxon>Platyrrhini</taxon>
        <taxon>Cebidae</taxon>
        <taxon>Callitrichinae</taxon>
        <taxon>Saguinus</taxon>
    </lineage>
</organism>
<proteinExistence type="predicted"/>
<protein>
    <recommendedName>
        <fullName evidence="2">Ig-like domain-containing protein</fullName>
    </recommendedName>
</protein>
<evidence type="ECO:0000313" key="3">
    <source>
        <dbReference type="EMBL" id="KAK2106802.1"/>
    </source>
</evidence>